<evidence type="ECO:0008006" key="4">
    <source>
        <dbReference type="Google" id="ProtNLM"/>
    </source>
</evidence>
<organism evidence="2 3">
    <name type="scientific">Micromonospora sonneratiae</name>
    <dbReference type="NCBI Taxonomy" id="1184706"/>
    <lineage>
        <taxon>Bacteria</taxon>
        <taxon>Bacillati</taxon>
        <taxon>Actinomycetota</taxon>
        <taxon>Actinomycetes</taxon>
        <taxon>Micromonosporales</taxon>
        <taxon>Micromonosporaceae</taxon>
        <taxon>Micromonospora</taxon>
    </lineage>
</organism>
<feature type="transmembrane region" description="Helical" evidence="1">
    <location>
        <begin position="168"/>
        <end position="191"/>
    </location>
</feature>
<evidence type="ECO:0000313" key="2">
    <source>
        <dbReference type="EMBL" id="MFD1322041.1"/>
    </source>
</evidence>
<name>A0ABW3YEG2_9ACTN</name>
<feature type="transmembrane region" description="Helical" evidence="1">
    <location>
        <begin position="481"/>
        <end position="502"/>
    </location>
</feature>
<keyword evidence="1" id="KW-0812">Transmembrane</keyword>
<comment type="caution">
    <text evidence="2">The sequence shown here is derived from an EMBL/GenBank/DDBJ whole genome shotgun (WGS) entry which is preliminary data.</text>
</comment>
<feature type="transmembrane region" description="Helical" evidence="1">
    <location>
        <begin position="243"/>
        <end position="262"/>
    </location>
</feature>
<proteinExistence type="predicted"/>
<dbReference type="RefSeq" id="WP_377570528.1">
    <property type="nucleotide sequence ID" value="NZ_JBHTMP010000016.1"/>
</dbReference>
<protein>
    <recommendedName>
        <fullName evidence="4">O-antigen polysaccharide polymerase Wzy</fullName>
    </recommendedName>
</protein>
<dbReference type="Proteomes" id="UP001597260">
    <property type="component" value="Unassembled WGS sequence"/>
</dbReference>
<feature type="transmembrane region" description="Helical" evidence="1">
    <location>
        <begin position="424"/>
        <end position="443"/>
    </location>
</feature>
<sequence length="522" mass="57571">MATFEVMNRVVRPLRSEGRQTGSDDRDTASTPDALSWILSGFLVLSTSGTLALFDSRLIHWFLIPVTICGVLITVDAVEWLRRRTDIFDPKSMLGLLGVHFFYTAPILNVMLDAWPRYLATSSDWRRALGIMALLNVVGLGIYRLFLDSRPGARRHLLRHRRELAERRFIRIGMLATGIGVLAFLLEFVMFGGLSGFISVMTGDRSALAGMGWLLIAAETFPLMAFMVAVVRWRDRLAQRKSYALLLLLALAIAQFFVGGLRGSRTNTMWPVLLGLILVHLMLFRISRKSLVVCLLVFGVFTYLYGLYKSAGLEVLDIARGTRTIEQISTETGRDLPTLLLQDIGRADIQALVLERQSQGYGELGYGVTYVGGASVLVPRVLLPERPSDKVSIGTDLTVGAGAYDSGLRSAVVYGMAGEATLNFGPAGAVASFVLLGWLIRLFRRQYVRASSGSALAPKLIAPMVCLTAVIAPSGDFDNHLWYLLKFVLPYVAVVLLASSTWPTWTMGRSRRPVAGRHRPGR</sequence>
<feature type="transmembrane region" description="Helical" evidence="1">
    <location>
        <begin position="127"/>
        <end position="147"/>
    </location>
</feature>
<feature type="transmembrane region" description="Helical" evidence="1">
    <location>
        <begin position="455"/>
        <end position="475"/>
    </location>
</feature>
<keyword evidence="1" id="KW-0472">Membrane</keyword>
<gene>
    <name evidence="2" type="ORF">ACFQ4H_13145</name>
</gene>
<accession>A0ABW3YEG2</accession>
<feature type="transmembrane region" description="Helical" evidence="1">
    <location>
        <begin position="268"/>
        <end position="284"/>
    </location>
</feature>
<keyword evidence="1" id="KW-1133">Transmembrane helix</keyword>
<feature type="transmembrane region" description="Helical" evidence="1">
    <location>
        <begin position="93"/>
        <end position="115"/>
    </location>
</feature>
<feature type="transmembrane region" description="Helical" evidence="1">
    <location>
        <begin position="291"/>
        <end position="308"/>
    </location>
</feature>
<feature type="transmembrane region" description="Helical" evidence="1">
    <location>
        <begin position="60"/>
        <end position="81"/>
    </location>
</feature>
<evidence type="ECO:0000313" key="3">
    <source>
        <dbReference type="Proteomes" id="UP001597260"/>
    </source>
</evidence>
<dbReference type="EMBL" id="JBHTMP010000016">
    <property type="protein sequence ID" value="MFD1322041.1"/>
    <property type="molecule type" value="Genomic_DNA"/>
</dbReference>
<feature type="transmembrane region" description="Helical" evidence="1">
    <location>
        <begin position="211"/>
        <end position="231"/>
    </location>
</feature>
<evidence type="ECO:0000256" key="1">
    <source>
        <dbReference type="SAM" id="Phobius"/>
    </source>
</evidence>
<reference evidence="3" key="1">
    <citation type="journal article" date="2019" name="Int. J. Syst. Evol. Microbiol.">
        <title>The Global Catalogue of Microorganisms (GCM) 10K type strain sequencing project: providing services to taxonomists for standard genome sequencing and annotation.</title>
        <authorList>
            <consortium name="The Broad Institute Genomics Platform"/>
            <consortium name="The Broad Institute Genome Sequencing Center for Infectious Disease"/>
            <person name="Wu L."/>
            <person name="Ma J."/>
        </authorList>
    </citation>
    <scope>NUCLEOTIDE SEQUENCE [LARGE SCALE GENOMIC DNA]</scope>
    <source>
        <strain evidence="3">JCM 31037</strain>
    </source>
</reference>
<feature type="transmembrane region" description="Helical" evidence="1">
    <location>
        <begin position="34"/>
        <end position="54"/>
    </location>
</feature>
<keyword evidence="3" id="KW-1185">Reference proteome</keyword>